<accession>A0A7W7AHI9</accession>
<dbReference type="RefSeq" id="WP_184112691.1">
    <property type="nucleotide sequence ID" value="NZ_JACHNY010000002.1"/>
</dbReference>
<dbReference type="Proteomes" id="UP000574769">
    <property type="component" value="Unassembled WGS sequence"/>
</dbReference>
<protein>
    <recommendedName>
        <fullName evidence="4">DUF4267 domain-containing protein</fullName>
    </recommendedName>
</protein>
<dbReference type="EMBL" id="JACHNY010000002">
    <property type="protein sequence ID" value="MBB4617138.1"/>
    <property type="molecule type" value="Genomic_DNA"/>
</dbReference>
<sequence>MIYKTLGAGLGMFSLALGAAELFGARRIARALDAEGHEGLIKGFGARELLAGASLIAAPAASANVWNRVAGDAMDLGTLGLAARRSPRNGRIWGALAFVGAVTLIDIVTARGLDRTTGKFLPRRDHPAAA</sequence>
<keyword evidence="3" id="KW-1185">Reference proteome</keyword>
<keyword evidence="1" id="KW-0472">Membrane</keyword>
<gene>
    <name evidence="2" type="ORF">GGQ96_001258</name>
</gene>
<evidence type="ECO:0000313" key="3">
    <source>
        <dbReference type="Proteomes" id="UP000574769"/>
    </source>
</evidence>
<keyword evidence="1" id="KW-1133">Transmembrane helix</keyword>
<evidence type="ECO:0008006" key="4">
    <source>
        <dbReference type="Google" id="ProtNLM"/>
    </source>
</evidence>
<organism evidence="2 3">
    <name type="scientific">Sphingomonas abaci</name>
    <dbReference type="NCBI Taxonomy" id="237611"/>
    <lineage>
        <taxon>Bacteria</taxon>
        <taxon>Pseudomonadati</taxon>
        <taxon>Pseudomonadota</taxon>
        <taxon>Alphaproteobacteria</taxon>
        <taxon>Sphingomonadales</taxon>
        <taxon>Sphingomonadaceae</taxon>
        <taxon>Sphingomonas</taxon>
    </lineage>
</organism>
<keyword evidence="1" id="KW-0812">Transmembrane</keyword>
<reference evidence="2 3" key="1">
    <citation type="submission" date="2020-08" db="EMBL/GenBank/DDBJ databases">
        <title>Genomic Encyclopedia of Type Strains, Phase IV (KMG-IV): sequencing the most valuable type-strain genomes for metagenomic binning, comparative biology and taxonomic classification.</title>
        <authorList>
            <person name="Goeker M."/>
        </authorList>
    </citation>
    <scope>NUCLEOTIDE SEQUENCE [LARGE SCALE GENOMIC DNA]</scope>
    <source>
        <strain evidence="2 3">DSM 15867</strain>
    </source>
</reference>
<evidence type="ECO:0000313" key="2">
    <source>
        <dbReference type="EMBL" id="MBB4617138.1"/>
    </source>
</evidence>
<feature type="transmembrane region" description="Helical" evidence="1">
    <location>
        <begin position="92"/>
        <end position="113"/>
    </location>
</feature>
<dbReference type="AlphaFoldDB" id="A0A7W7AHI9"/>
<comment type="caution">
    <text evidence="2">The sequence shown here is derived from an EMBL/GenBank/DDBJ whole genome shotgun (WGS) entry which is preliminary data.</text>
</comment>
<name>A0A7W7AHI9_9SPHN</name>
<proteinExistence type="predicted"/>
<evidence type="ECO:0000256" key="1">
    <source>
        <dbReference type="SAM" id="Phobius"/>
    </source>
</evidence>